<sequence length="261" mass="30231">MPKYNGGLGIPNLRTHNEALLAKWIWVLGTKPDSVWSTTVFDLFGTRDHNLLHSNSSISTILADLLKTKAIFQPMVGSHGLRPTIAWNWTSDQQFTVASAYKIMAWTGVFCPYHKQLWKLKAPPKVTLFLWLLLRDKLLTQHNLAKRGWPTIQACKLCQLQEIETADHLFVSCPFAKEILTRMTAYFNVTLHSSNSHVLNVWQTTRQNLPNQQREMWSTLWAATCWTIWKHRCSVVFDNKRPSLRQVFTDIQSNTRLWILS</sequence>
<evidence type="ECO:0000313" key="3">
    <source>
        <dbReference type="Proteomes" id="UP001140206"/>
    </source>
</evidence>
<comment type="caution">
    <text evidence="2">The sequence shown here is derived from an EMBL/GenBank/DDBJ whole genome shotgun (WGS) entry which is preliminary data.</text>
</comment>
<organism evidence="2 3">
    <name type="scientific">Rhynchospora pubera</name>
    <dbReference type="NCBI Taxonomy" id="906938"/>
    <lineage>
        <taxon>Eukaryota</taxon>
        <taxon>Viridiplantae</taxon>
        <taxon>Streptophyta</taxon>
        <taxon>Embryophyta</taxon>
        <taxon>Tracheophyta</taxon>
        <taxon>Spermatophyta</taxon>
        <taxon>Magnoliopsida</taxon>
        <taxon>Liliopsida</taxon>
        <taxon>Poales</taxon>
        <taxon>Cyperaceae</taxon>
        <taxon>Cyperoideae</taxon>
        <taxon>Rhynchosporeae</taxon>
        <taxon>Rhynchospora</taxon>
    </lineage>
</organism>
<name>A0AAV8FQW9_9POAL</name>
<dbReference type="InterPro" id="IPR026960">
    <property type="entry name" value="RVT-Znf"/>
</dbReference>
<keyword evidence="2" id="KW-0695">RNA-directed DNA polymerase</keyword>
<keyword evidence="3" id="KW-1185">Reference proteome</keyword>
<feature type="domain" description="Reverse transcriptase zinc-binding" evidence="1">
    <location>
        <begin position="95"/>
        <end position="179"/>
    </location>
</feature>
<dbReference type="AlphaFoldDB" id="A0AAV8FQW9"/>
<proteinExistence type="predicted"/>
<evidence type="ECO:0000259" key="1">
    <source>
        <dbReference type="Pfam" id="PF13966"/>
    </source>
</evidence>
<dbReference type="Pfam" id="PF13966">
    <property type="entry name" value="zf-RVT"/>
    <property type="match status" value="1"/>
</dbReference>
<gene>
    <name evidence="2" type="ORF">LUZ62_043908</name>
</gene>
<keyword evidence="2" id="KW-0548">Nucleotidyltransferase</keyword>
<dbReference type="PANTHER" id="PTHR33116:SF78">
    <property type="entry name" value="OS12G0587133 PROTEIN"/>
    <property type="match status" value="1"/>
</dbReference>
<dbReference type="GO" id="GO:0003964">
    <property type="term" value="F:RNA-directed DNA polymerase activity"/>
    <property type="evidence" value="ECO:0007669"/>
    <property type="project" value="UniProtKB-KW"/>
</dbReference>
<dbReference type="PANTHER" id="PTHR33116">
    <property type="entry name" value="REVERSE TRANSCRIPTASE ZINC-BINDING DOMAIN-CONTAINING PROTEIN-RELATED-RELATED"/>
    <property type="match status" value="1"/>
</dbReference>
<protein>
    <submittedName>
        <fullName evidence="2">RNA-directed DNA polymerase (Reverse transcriptase)-related family protein</fullName>
    </submittedName>
</protein>
<keyword evidence="2" id="KW-0808">Transferase</keyword>
<dbReference type="EMBL" id="JAMFTS010000002">
    <property type="protein sequence ID" value="KAJ4792662.1"/>
    <property type="molecule type" value="Genomic_DNA"/>
</dbReference>
<dbReference type="Proteomes" id="UP001140206">
    <property type="component" value="Chromosome 2"/>
</dbReference>
<reference evidence="2" key="1">
    <citation type="submission" date="2022-08" db="EMBL/GenBank/DDBJ databases">
        <authorList>
            <person name="Marques A."/>
        </authorList>
    </citation>
    <scope>NUCLEOTIDE SEQUENCE</scope>
    <source>
        <strain evidence="2">RhyPub2mFocal</strain>
        <tissue evidence="2">Leaves</tissue>
    </source>
</reference>
<evidence type="ECO:0000313" key="2">
    <source>
        <dbReference type="EMBL" id="KAJ4792662.1"/>
    </source>
</evidence>
<accession>A0AAV8FQW9</accession>